<dbReference type="SMART" id="SM00654">
    <property type="entry name" value="eIF6"/>
    <property type="match status" value="1"/>
</dbReference>
<dbReference type="InterPro" id="IPR002769">
    <property type="entry name" value="eIF6"/>
</dbReference>
<dbReference type="GO" id="GO:0003743">
    <property type="term" value="F:translation initiation factor activity"/>
    <property type="evidence" value="ECO:0007669"/>
    <property type="project" value="UniProtKB-UniRule"/>
</dbReference>
<evidence type="ECO:0000313" key="5">
    <source>
        <dbReference type="Proteomes" id="UP000070035"/>
    </source>
</evidence>
<evidence type="ECO:0000256" key="3">
    <source>
        <dbReference type="HAMAP-Rule" id="MF_00032"/>
    </source>
</evidence>
<dbReference type="PANTHER" id="PTHR10784">
    <property type="entry name" value="TRANSLATION INITIATION FACTOR 6"/>
    <property type="match status" value="1"/>
</dbReference>
<keyword evidence="5" id="KW-1185">Reference proteome</keyword>
<dbReference type="PIRSF" id="PIRSF006413">
    <property type="entry name" value="IF-6"/>
    <property type="match status" value="1"/>
</dbReference>
<comment type="similarity">
    <text evidence="3">Belongs to the eIF-6 family.</text>
</comment>
<comment type="caution">
    <text evidence="4">The sequence shown here is derived from an EMBL/GenBank/DDBJ whole genome shotgun (WGS) entry which is preliminary data.</text>
</comment>
<evidence type="ECO:0000313" key="4">
    <source>
        <dbReference type="EMBL" id="KXB02395.1"/>
    </source>
</evidence>
<gene>
    <name evidence="3" type="primary">eif6</name>
    <name evidence="4" type="ORF">AKJ44_00575</name>
</gene>
<evidence type="ECO:0000256" key="1">
    <source>
        <dbReference type="ARBA" id="ARBA00022540"/>
    </source>
</evidence>
<dbReference type="Pfam" id="PF01912">
    <property type="entry name" value="eIF-6"/>
    <property type="match status" value="1"/>
</dbReference>
<keyword evidence="1 3" id="KW-0396">Initiation factor</keyword>
<proteinExistence type="inferred from homology"/>
<comment type="function">
    <text evidence="3">Binds to the 50S ribosomal subunit and prevents its association with the 30S ribosomal subunit to form the 70S initiation complex.</text>
</comment>
<dbReference type="GO" id="GO:0042256">
    <property type="term" value="P:cytosolic ribosome assembly"/>
    <property type="evidence" value="ECO:0007669"/>
    <property type="project" value="InterPro"/>
</dbReference>
<dbReference type="EMBL" id="LHXY01000004">
    <property type="protein sequence ID" value="KXB02395.1"/>
    <property type="molecule type" value="Genomic_DNA"/>
</dbReference>
<dbReference type="SUPFAM" id="SSF55909">
    <property type="entry name" value="Pentein"/>
    <property type="match status" value="1"/>
</dbReference>
<evidence type="ECO:0000256" key="2">
    <source>
        <dbReference type="ARBA" id="ARBA00022917"/>
    </source>
</evidence>
<sequence length="216" mass="22428">MNLNKIPYIGIFALATDDYLIVPQRFGKIPKKQILGTMDVKIVPSEISQSPLIGILSAGNKSGLVVPDLIESGEKELEEKLSIRVARVPGKYTALGNQVLANDNGAIVSPNLPDKAVKIVEKTLNVQAERGTIAGLKSVGSAGVATNKGVLLHPDASKEELGKVEEALGVQGDIGTALGGVKYVGACMVANSLGVLTGESTTGPELGRIESSLGFV</sequence>
<dbReference type="HAMAP" id="MF_00032">
    <property type="entry name" value="eIF_6"/>
    <property type="match status" value="1"/>
</dbReference>
<reference evidence="4 5" key="1">
    <citation type="journal article" date="2016" name="Sci. Rep.">
        <title>Metabolic traits of an uncultured archaeal lineage -MSBL1- from brine pools of the Red Sea.</title>
        <authorList>
            <person name="Mwirichia R."/>
            <person name="Alam I."/>
            <person name="Rashid M."/>
            <person name="Vinu M."/>
            <person name="Ba-Alawi W."/>
            <person name="Anthony Kamau A."/>
            <person name="Kamanda Ngugi D."/>
            <person name="Goker M."/>
            <person name="Klenk H.P."/>
            <person name="Bajic V."/>
            <person name="Stingl U."/>
        </authorList>
    </citation>
    <scope>NUCLEOTIDE SEQUENCE [LARGE SCALE GENOMIC DNA]</scope>
    <source>
        <strain evidence="4">SCGC-AAA261F17</strain>
    </source>
</reference>
<organism evidence="4 5">
    <name type="scientific">candidate division MSBL1 archaeon SCGC-AAA261F17</name>
    <dbReference type="NCBI Taxonomy" id="1698274"/>
    <lineage>
        <taxon>Archaea</taxon>
        <taxon>Methanobacteriati</taxon>
        <taxon>Methanobacteriota</taxon>
        <taxon>candidate division MSBL1</taxon>
    </lineage>
</organism>
<dbReference type="GO" id="GO:0043022">
    <property type="term" value="F:ribosome binding"/>
    <property type="evidence" value="ECO:0007669"/>
    <property type="project" value="InterPro"/>
</dbReference>
<dbReference type="Proteomes" id="UP000070035">
    <property type="component" value="Unassembled WGS sequence"/>
</dbReference>
<dbReference type="AlphaFoldDB" id="A0A133V7G6"/>
<name>A0A133V7G6_9EURY</name>
<protein>
    <recommendedName>
        <fullName evidence="3">Translation initiation factor 6</fullName>
        <shortName evidence="3">aIF-6</shortName>
    </recommendedName>
</protein>
<keyword evidence="2 3" id="KW-0648">Protein biosynthesis</keyword>
<accession>A0A133V7G6</accession>
<dbReference type="Gene3D" id="3.75.10.10">
    <property type="entry name" value="L-arginine/glycine Amidinotransferase, Chain A"/>
    <property type="match status" value="1"/>
</dbReference>
<dbReference type="NCBIfam" id="TIGR00323">
    <property type="entry name" value="eIF-6"/>
    <property type="match status" value="1"/>
</dbReference>